<feature type="domain" description="Mixed lineage kinase" evidence="2">
    <location>
        <begin position="72"/>
        <end position="200"/>
    </location>
</feature>
<proteinExistence type="predicted"/>
<dbReference type="Proteomes" id="UP000613580">
    <property type="component" value="Unassembled WGS sequence"/>
</dbReference>
<dbReference type="GO" id="GO:0007166">
    <property type="term" value="P:cell surface receptor signaling pathway"/>
    <property type="evidence" value="ECO:0007669"/>
    <property type="project" value="InterPro"/>
</dbReference>
<keyword evidence="4" id="KW-1185">Reference proteome</keyword>
<feature type="compositionally biased region" description="Low complexity" evidence="1">
    <location>
        <begin position="450"/>
        <end position="470"/>
    </location>
</feature>
<dbReference type="GO" id="GO:0005681">
    <property type="term" value="C:spliceosomal complex"/>
    <property type="evidence" value="ECO:0007669"/>
    <property type="project" value="TreeGrafter"/>
</dbReference>
<dbReference type="PANTHER" id="PTHR13361">
    <property type="entry name" value="WW DOMAIN-BINDING PROTEIN 11"/>
    <property type="match status" value="1"/>
</dbReference>
<organism evidence="3 4">
    <name type="scientific">Mycena chlorophos</name>
    <name type="common">Agaric fungus</name>
    <name type="synonym">Agaricus chlorophos</name>
    <dbReference type="NCBI Taxonomy" id="658473"/>
    <lineage>
        <taxon>Eukaryota</taxon>
        <taxon>Fungi</taxon>
        <taxon>Dikarya</taxon>
        <taxon>Basidiomycota</taxon>
        <taxon>Agaricomycotina</taxon>
        <taxon>Agaricomycetes</taxon>
        <taxon>Agaricomycetidae</taxon>
        <taxon>Agaricales</taxon>
        <taxon>Marasmiineae</taxon>
        <taxon>Mycenaceae</taxon>
        <taxon>Mycena</taxon>
    </lineage>
</organism>
<dbReference type="OrthoDB" id="192148at2759"/>
<evidence type="ECO:0000313" key="3">
    <source>
        <dbReference type="EMBL" id="KAF7300656.1"/>
    </source>
</evidence>
<dbReference type="AlphaFoldDB" id="A0A8H6SL46"/>
<dbReference type="Gene3D" id="3.40.50.300">
    <property type="entry name" value="P-loop containing nucleotide triphosphate hydrolases"/>
    <property type="match status" value="1"/>
</dbReference>
<feature type="region of interest" description="Disordered" evidence="1">
    <location>
        <begin position="411"/>
        <end position="470"/>
    </location>
</feature>
<dbReference type="InterPro" id="IPR054000">
    <property type="entry name" value="MLKL_N"/>
</dbReference>
<dbReference type="InterPro" id="IPR027417">
    <property type="entry name" value="P-loop_NTPase"/>
</dbReference>
<feature type="region of interest" description="Disordered" evidence="1">
    <location>
        <begin position="676"/>
        <end position="741"/>
    </location>
</feature>
<dbReference type="InterPro" id="IPR036537">
    <property type="entry name" value="Adaptor_Cbl_N_dom_sf"/>
</dbReference>
<evidence type="ECO:0000259" key="2">
    <source>
        <dbReference type="Pfam" id="PF22215"/>
    </source>
</evidence>
<dbReference type="EMBL" id="JACAZE010000013">
    <property type="protein sequence ID" value="KAF7300656.1"/>
    <property type="molecule type" value="Genomic_DNA"/>
</dbReference>
<dbReference type="PANTHER" id="PTHR13361:SF1">
    <property type="entry name" value="WW DOMAIN-BINDING PROTEIN 11"/>
    <property type="match status" value="1"/>
</dbReference>
<reference evidence="3" key="1">
    <citation type="submission" date="2020-05" db="EMBL/GenBank/DDBJ databases">
        <title>Mycena genomes resolve the evolution of fungal bioluminescence.</title>
        <authorList>
            <person name="Tsai I.J."/>
        </authorList>
    </citation>
    <scope>NUCLEOTIDE SEQUENCE</scope>
    <source>
        <strain evidence="3">110903Hualien_Pintung</strain>
    </source>
</reference>
<accession>A0A8H6SL46</accession>
<protein>
    <recommendedName>
        <fullName evidence="2">Mixed lineage kinase domain-containing protein</fullName>
    </recommendedName>
</protein>
<feature type="compositionally biased region" description="Low complexity" evidence="1">
    <location>
        <begin position="301"/>
        <end position="332"/>
    </location>
</feature>
<name>A0A8H6SL46_MYCCL</name>
<dbReference type="Pfam" id="PF22215">
    <property type="entry name" value="MLKL_N"/>
    <property type="match status" value="1"/>
</dbReference>
<dbReference type="InterPro" id="IPR059179">
    <property type="entry name" value="MLKL-like_MCAfunc"/>
</dbReference>
<feature type="compositionally biased region" description="Low complexity" evidence="1">
    <location>
        <begin position="676"/>
        <end position="737"/>
    </location>
</feature>
<comment type="caution">
    <text evidence="3">The sequence shown here is derived from an EMBL/GenBank/DDBJ whole genome shotgun (WGS) entry which is preliminary data.</text>
</comment>
<dbReference type="Gene3D" id="1.20.930.20">
    <property type="entry name" value="Adaptor protein Cbl, N-terminal domain"/>
    <property type="match status" value="1"/>
</dbReference>
<gene>
    <name evidence="3" type="ORF">HMN09_00951100</name>
</gene>
<feature type="compositionally biased region" description="Low complexity" evidence="1">
    <location>
        <begin position="420"/>
        <end position="431"/>
    </location>
</feature>
<dbReference type="CDD" id="cd21037">
    <property type="entry name" value="MLKL_NTD"/>
    <property type="match status" value="1"/>
</dbReference>
<evidence type="ECO:0000256" key="1">
    <source>
        <dbReference type="SAM" id="MobiDB-lite"/>
    </source>
</evidence>
<feature type="region of interest" description="Disordered" evidence="1">
    <location>
        <begin position="298"/>
        <end position="332"/>
    </location>
</feature>
<feature type="region of interest" description="Disordered" evidence="1">
    <location>
        <begin position="757"/>
        <end position="817"/>
    </location>
</feature>
<evidence type="ECO:0000313" key="4">
    <source>
        <dbReference type="Proteomes" id="UP000613580"/>
    </source>
</evidence>
<dbReference type="SUPFAM" id="SSF52540">
    <property type="entry name" value="P-loop containing nucleoside triphosphate hydrolases"/>
    <property type="match status" value="2"/>
</dbReference>
<sequence length="817" mass="87193">MAPQNAAVSDTRPSVGDFRGAQALLLPPPPCSPQPRMYIPRATGTDRALHYGGVAATLMKDIGNASNQPYIQAVASIAELIISTCERVRNNKEACKKMTEKTKELVDVVINVIHNSETELSPDMARSVEQLTDTLHKLHSFLRSQVSGSLLRRMLRSMEDADLITECNEGLKHALDVFSVQSGIIHAKTLAAIQKESRDQHEKIVTILNEKKEKKTSSRSRKSKLLALHLELPPAALLPASPKIFHGRDEELKHVVETIVDPKVPPAISIPSTPTNPWATWSPSMTTPISPTFSSSYRPLTPSTFAQPPTPTTPSAVATPPATPTKAPAAPGPARVTICGPAGIGKTALALAAVHHPRVAAKFSGRRYFVDCEGTEDPTALITCIAKALGLPEDKLRKKHIINFLRGEDGNKEISRRGSTDSARSSSSSGSGDKDKDNAATPVAPTRSNTTDSSTSSATAASGGSADSDATLADPVPVVKKEQEPILLVLDALDRVWKPHPNRNEVEDFLGLLADIQHLTLVVTLRGNERPRHIKWTRPFLPPLKPLSLEAAQATFLDISDVPEDDPELREVLEKIAMGYPHHIKTLATLASFEGCGALIRRWEAEGEGMLLDRIAAVPPKANVILGGVVYDEPESLEEFELPDGLSEDDVWGVLDPTTRFAIGRAFPALIPAPLSNASSSSGTSTPALSRSSSTSNSSLHSAFSSSASTAAKTRTSRRSSGNSIFSSMFTPSRSSSKASDHGRYASIDAILFSLPSVPTTHPGSPGRKQSEATPAALARLRSPSLFPPSPAPASMQRLAGLVPPSTPIDGAPDSGT</sequence>